<evidence type="ECO:0000313" key="1">
    <source>
        <dbReference type="EMBL" id="PQA52729.1"/>
    </source>
</evidence>
<name>A0A2S7IER9_9BACT</name>
<accession>A0A2S7IER9</accession>
<keyword evidence="2" id="KW-1185">Reference proteome</keyword>
<proteinExistence type="predicted"/>
<dbReference type="RefSeq" id="WP_104716232.1">
    <property type="nucleotide sequence ID" value="NZ_PTRA01000013.1"/>
</dbReference>
<protein>
    <recommendedName>
        <fullName evidence="3">Glycosyltransferase 2-like domain-containing protein</fullName>
    </recommendedName>
</protein>
<dbReference type="Proteomes" id="UP000239590">
    <property type="component" value="Unassembled WGS sequence"/>
</dbReference>
<dbReference type="AlphaFoldDB" id="A0A2S7IER9"/>
<evidence type="ECO:0000313" key="2">
    <source>
        <dbReference type="Proteomes" id="UP000239590"/>
    </source>
</evidence>
<dbReference type="Gene3D" id="3.90.550.10">
    <property type="entry name" value="Spore Coat Polysaccharide Biosynthesis Protein SpsA, Chain A"/>
    <property type="match status" value="1"/>
</dbReference>
<comment type="caution">
    <text evidence="1">The sequence shown here is derived from an EMBL/GenBank/DDBJ whole genome shotgun (WGS) entry which is preliminary data.</text>
</comment>
<dbReference type="InterPro" id="IPR029044">
    <property type="entry name" value="Nucleotide-diphossugar_trans"/>
</dbReference>
<gene>
    <name evidence="1" type="ORF">C5O19_25685</name>
</gene>
<reference evidence="2" key="1">
    <citation type="submission" date="2018-02" db="EMBL/GenBank/DDBJ databases">
        <title>Genome sequencing of Solimonas sp. HR-BB.</title>
        <authorList>
            <person name="Lee Y."/>
            <person name="Jeon C.O."/>
        </authorList>
    </citation>
    <scope>NUCLEOTIDE SEQUENCE [LARGE SCALE GENOMIC DNA]</scope>
    <source>
        <strain evidence="2">HR-U</strain>
    </source>
</reference>
<dbReference type="EMBL" id="PTRA01000013">
    <property type="protein sequence ID" value="PQA52729.1"/>
    <property type="molecule type" value="Genomic_DNA"/>
</dbReference>
<dbReference type="OrthoDB" id="5465469at2"/>
<dbReference type="SUPFAM" id="SSF53448">
    <property type="entry name" value="Nucleotide-diphospho-sugar transferases"/>
    <property type="match status" value="1"/>
</dbReference>
<organism evidence="1 2">
    <name type="scientific">Siphonobacter curvatus</name>
    <dbReference type="NCBI Taxonomy" id="2094562"/>
    <lineage>
        <taxon>Bacteria</taxon>
        <taxon>Pseudomonadati</taxon>
        <taxon>Bacteroidota</taxon>
        <taxon>Cytophagia</taxon>
        <taxon>Cytophagales</taxon>
        <taxon>Cytophagaceae</taxon>
        <taxon>Siphonobacter</taxon>
    </lineage>
</organism>
<evidence type="ECO:0008006" key="3">
    <source>
        <dbReference type="Google" id="ProtNLM"/>
    </source>
</evidence>
<sequence length="303" mass="35592">MGQGDKKTNLLIKVPRKIVSNLRNEVNRFIQYFHEVKLNLQNKYSRKQLDSKSDNIVVSVTCYPARISTLHLTLETIFNQNLTPDVIHLWLSLEEFPNQVLPSQIVKLQERGLKVTFVSENIRSYKKLIYALKAYPNSTIITIDDDILYPKYWLREMINCHNKYPLDVLCYRGHDIILESEKKIIPYNRMINNISKYGHNSSYNIMPTGVSGVLYPPNSLHKEVFEISKFLKLAPHADDIWFKCCSLLNNVKCRRVKGENVHFLTIRSTQKDSLYNINVLLNRNDEQMKNLFDEYNLYDMIKN</sequence>